<dbReference type="GO" id="GO:0022857">
    <property type="term" value="F:transmembrane transporter activity"/>
    <property type="evidence" value="ECO:0007669"/>
    <property type="project" value="InterPro"/>
</dbReference>
<comment type="subcellular location">
    <subcellularLocation>
        <location evidence="1">Cell membrane</location>
        <topology evidence="1">Multi-pass membrane protein</topology>
    </subcellularLocation>
</comment>
<dbReference type="InterPro" id="IPR050189">
    <property type="entry name" value="MFS_Efflux_Transporters"/>
</dbReference>
<dbReference type="GO" id="GO:0005886">
    <property type="term" value="C:plasma membrane"/>
    <property type="evidence" value="ECO:0007669"/>
    <property type="project" value="UniProtKB-SubCell"/>
</dbReference>
<dbReference type="InterPro" id="IPR011701">
    <property type="entry name" value="MFS"/>
</dbReference>
<feature type="domain" description="Major facilitator superfamily (MFS) profile" evidence="7">
    <location>
        <begin position="18"/>
        <end position="392"/>
    </location>
</feature>
<dbReference type="Proteomes" id="UP000276055">
    <property type="component" value="Unassembled WGS sequence"/>
</dbReference>
<dbReference type="PANTHER" id="PTHR43124:SF5">
    <property type="entry name" value="PURINE RIBONUCLEOSIDE EFFLUX PUMP NEPI"/>
    <property type="match status" value="1"/>
</dbReference>
<protein>
    <submittedName>
        <fullName evidence="8">Putative MFS family arabinose efflux permease</fullName>
    </submittedName>
</protein>
<feature type="transmembrane region" description="Helical" evidence="6">
    <location>
        <begin position="113"/>
        <end position="130"/>
    </location>
</feature>
<feature type="transmembrane region" description="Helical" evidence="6">
    <location>
        <begin position="16"/>
        <end position="35"/>
    </location>
</feature>
<evidence type="ECO:0000256" key="5">
    <source>
        <dbReference type="ARBA" id="ARBA00023136"/>
    </source>
</evidence>
<dbReference type="InterPro" id="IPR036259">
    <property type="entry name" value="MFS_trans_sf"/>
</dbReference>
<dbReference type="PANTHER" id="PTHR43124">
    <property type="entry name" value="PURINE EFFLUX PUMP PBUE"/>
    <property type="match status" value="1"/>
</dbReference>
<dbReference type="PROSITE" id="PS50850">
    <property type="entry name" value="MFS"/>
    <property type="match status" value="1"/>
</dbReference>
<feature type="transmembrane region" description="Helical" evidence="6">
    <location>
        <begin position="173"/>
        <end position="192"/>
    </location>
</feature>
<evidence type="ECO:0000256" key="1">
    <source>
        <dbReference type="ARBA" id="ARBA00004651"/>
    </source>
</evidence>
<sequence length="397" mass="39784">MVITTAAGPTTGRSSLLPLIVLSLCGFISVTTELLPSGLLTGMAADLGTGISAAGALTSAYAAAIVLTVLPLTSLTIGVPRRLLFAAILCIFAAANVLVALSPTLPVAVTGRVLAGVAHGLLWATIAPMVGRISSPARAPRAMAIVFAGTSLGLAAGAPLGTLLGQALGWRSAFLILAGVSLLLAVLAFLTIPMVSPDSRRPLSVARAIRLPGVGLIIGGWAVMLLAHFAVLTYIAPFLEHAGLGEMVGAALAVLGITGLLGVGLAGRVPRRALFVGLLAAPMFLVSGLLGLSVLPLNLATAVALLGIWGIGYSAAAVFDQQVVLVVGHEAPDTVTSISVVAIQLGIALGAALGGLTVDILGVTWVPLIGAVFAAGSVALRMSLRRFLPHHPLAAAS</sequence>
<keyword evidence="5 6" id="KW-0472">Membrane</keyword>
<dbReference type="AlphaFoldDB" id="A0A495E9W8"/>
<dbReference type="RefSeq" id="WP_167467934.1">
    <property type="nucleotide sequence ID" value="NZ_RBIR01000009.1"/>
</dbReference>
<evidence type="ECO:0000256" key="6">
    <source>
        <dbReference type="SAM" id="Phobius"/>
    </source>
</evidence>
<dbReference type="SUPFAM" id="SSF103473">
    <property type="entry name" value="MFS general substrate transporter"/>
    <property type="match status" value="1"/>
</dbReference>
<name>A0A495E9W8_9MICC</name>
<dbReference type="Gene3D" id="1.20.1250.20">
    <property type="entry name" value="MFS general substrate transporter like domains"/>
    <property type="match status" value="1"/>
</dbReference>
<evidence type="ECO:0000313" key="8">
    <source>
        <dbReference type="EMBL" id="RKR13675.1"/>
    </source>
</evidence>
<feature type="transmembrane region" description="Helical" evidence="6">
    <location>
        <begin position="82"/>
        <end position="101"/>
    </location>
</feature>
<dbReference type="EMBL" id="RBIR01000009">
    <property type="protein sequence ID" value="RKR13675.1"/>
    <property type="molecule type" value="Genomic_DNA"/>
</dbReference>
<keyword evidence="3 6" id="KW-0812">Transmembrane</keyword>
<gene>
    <name evidence="8" type="ORF">C8D78_3331</name>
</gene>
<feature type="transmembrane region" description="Helical" evidence="6">
    <location>
        <begin position="360"/>
        <end position="380"/>
    </location>
</feature>
<feature type="transmembrane region" description="Helical" evidence="6">
    <location>
        <begin position="213"/>
        <end position="235"/>
    </location>
</feature>
<comment type="caution">
    <text evidence="8">The sequence shown here is derived from an EMBL/GenBank/DDBJ whole genome shotgun (WGS) entry which is preliminary data.</text>
</comment>
<evidence type="ECO:0000256" key="2">
    <source>
        <dbReference type="ARBA" id="ARBA00022475"/>
    </source>
</evidence>
<reference evidence="8 9" key="1">
    <citation type="submission" date="2018-10" db="EMBL/GenBank/DDBJ databases">
        <title>Genomic Encyclopedia of Type Strains, Phase IV (KMG-IV): sequencing the most valuable type-strain genomes for metagenomic binning, comparative biology and taxonomic classification.</title>
        <authorList>
            <person name="Goeker M."/>
        </authorList>
    </citation>
    <scope>NUCLEOTIDE SEQUENCE [LARGE SCALE GENOMIC DNA]</scope>
    <source>
        <strain evidence="8 9">DSM 25586</strain>
    </source>
</reference>
<evidence type="ECO:0000256" key="4">
    <source>
        <dbReference type="ARBA" id="ARBA00022989"/>
    </source>
</evidence>
<evidence type="ECO:0000313" key="9">
    <source>
        <dbReference type="Proteomes" id="UP000276055"/>
    </source>
</evidence>
<accession>A0A495E9W8</accession>
<feature type="transmembrane region" description="Helical" evidence="6">
    <location>
        <begin position="299"/>
        <end position="319"/>
    </location>
</feature>
<dbReference type="InterPro" id="IPR020846">
    <property type="entry name" value="MFS_dom"/>
</dbReference>
<feature type="transmembrane region" description="Helical" evidence="6">
    <location>
        <begin position="47"/>
        <end position="70"/>
    </location>
</feature>
<evidence type="ECO:0000259" key="7">
    <source>
        <dbReference type="PROSITE" id="PS50850"/>
    </source>
</evidence>
<organism evidence="8 9">
    <name type="scientific">Arthrobacter oryzae</name>
    <dbReference type="NCBI Taxonomy" id="409290"/>
    <lineage>
        <taxon>Bacteria</taxon>
        <taxon>Bacillati</taxon>
        <taxon>Actinomycetota</taxon>
        <taxon>Actinomycetes</taxon>
        <taxon>Micrococcales</taxon>
        <taxon>Micrococcaceae</taxon>
        <taxon>Arthrobacter</taxon>
    </lineage>
</organism>
<feature type="transmembrane region" description="Helical" evidence="6">
    <location>
        <begin position="331"/>
        <end position="354"/>
    </location>
</feature>
<dbReference type="Pfam" id="PF07690">
    <property type="entry name" value="MFS_1"/>
    <property type="match status" value="1"/>
</dbReference>
<dbReference type="CDD" id="cd17324">
    <property type="entry name" value="MFS_NepI_like"/>
    <property type="match status" value="1"/>
</dbReference>
<keyword evidence="4 6" id="KW-1133">Transmembrane helix</keyword>
<feature type="transmembrane region" description="Helical" evidence="6">
    <location>
        <begin position="142"/>
        <end position="161"/>
    </location>
</feature>
<keyword evidence="2" id="KW-1003">Cell membrane</keyword>
<evidence type="ECO:0000256" key="3">
    <source>
        <dbReference type="ARBA" id="ARBA00022692"/>
    </source>
</evidence>
<feature type="transmembrane region" description="Helical" evidence="6">
    <location>
        <begin position="247"/>
        <end position="266"/>
    </location>
</feature>
<feature type="transmembrane region" description="Helical" evidence="6">
    <location>
        <begin position="273"/>
        <end position="293"/>
    </location>
</feature>
<proteinExistence type="predicted"/>